<dbReference type="Pfam" id="PF02082">
    <property type="entry name" value="Rrf2"/>
    <property type="match status" value="1"/>
</dbReference>
<accession>A0A5C8LUZ5</accession>
<dbReference type="InterPro" id="IPR000944">
    <property type="entry name" value="Tscrpt_reg_Rrf2"/>
</dbReference>
<reference evidence="1 2" key="1">
    <citation type="submission" date="2019-08" db="EMBL/GenBank/DDBJ databases">
        <title>Draft genome analysis of Rheinheimera tangshanensis isolated from the roots of fresh rice plants (Oryza sativa).</title>
        <authorList>
            <person name="Yu Q."/>
            <person name="Qi Y."/>
            <person name="Zhang H."/>
            <person name="Pu J."/>
        </authorList>
    </citation>
    <scope>NUCLEOTIDE SEQUENCE [LARGE SCALE GENOMIC DNA]</scope>
    <source>
        <strain evidence="1 2">JA3-B52</strain>
    </source>
</reference>
<organism evidence="1 2">
    <name type="scientific">Rheinheimera tangshanensis</name>
    <dbReference type="NCBI Taxonomy" id="400153"/>
    <lineage>
        <taxon>Bacteria</taxon>
        <taxon>Pseudomonadati</taxon>
        <taxon>Pseudomonadota</taxon>
        <taxon>Gammaproteobacteria</taxon>
        <taxon>Chromatiales</taxon>
        <taxon>Chromatiaceae</taxon>
        <taxon>Rheinheimera</taxon>
    </lineage>
</organism>
<keyword evidence="2" id="KW-1185">Reference proteome</keyword>
<dbReference type="PROSITE" id="PS51197">
    <property type="entry name" value="HTH_RRF2_2"/>
    <property type="match status" value="1"/>
</dbReference>
<evidence type="ECO:0000313" key="2">
    <source>
        <dbReference type="Proteomes" id="UP000321814"/>
    </source>
</evidence>
<dbReference type="InterPro" id="IPR036388">
    <property type="entry name" value="WH-like_DNA-bd_sf"/>
</dbReference>
<dbReference type="SUPFAM" id="SSF46785">
    <property type="entry name" value="Winged helix' DNA-binding domain"/>
    <property type="match status" value="1"/>
</dbReference>
<dbReference type="GO" id="GO:0005829">
    <property type="term" value="C:cytosol"/>
    <property type="evidence" value="ECO:0007669"/>
    <property type="project" value="TreeGrafter"/>
</dbReference>
<protein>
    <submittedName>
        <fullName evidence="1">Rrf2 family transcriptional regulator</fullName>
    </submittedName>
</protein>
<comment type="caution">
    <text evidence="1">The sequence shown here is derived from an EMBL/GenBank/DDBJ whole genome shotgun (WGS) entry which is preliminary data.</text>
</comment>
<gene>
    <name evidence="1" type="ORF">FU839_08220</name>
</gene>
<dbReference type="PANTHER" id="PTHR33221">
    <property type="entry name" value="WINGED HELIX-TURN-HELIX TRANSCRIPTIONAL REGULATOR, RRF2 FAMILY"/>
    <property type="match status" value="1"/>
</dbReference>
<dbReference type="OrthoDB" id="9800506at2"/>
<sequence length="137" mass="15001">MNKDTRLSDVLHVLLHLEHATEPVTSEVLAQNMGTNPAVFRRTMAGLREAGYVMSGKGHGGGWSLARPLEQISLADIYNALGRPGLFAIGSRSQHPDCKIEQKVNKALADSMQQAEALLIQRFGEVTLDQLRPEQSP</sequence>
<dbReference type="Gene3D" id="1.10.10.10">
    <property type="entry name" value="Winged helix-like DNA-binding domain superfamily/Winged helix DNA-binding domain"/>
    <property type="match status" value="1"/>
</dbReference>
<dbReference type="AlphaFoldDB" id="A0A5C8LUZ5"/>
<dbReference type="PANTHER" id="PTHR33221:SF15">
    <property type="entry name" value="HTH-TYPE TRANSCRIPTIONAL REGULATOR YWGB-RELATED"/>
    <property type="match status" value="1"/>
</dbReference>
<dbReference type="GO" id="GO:0003700">
    <property type="term" value="F:DNA-binding transcription factor activity"/>
    <property type="evidence" value="ECO:0007669"/>
    <property type="project" value="TreeGrafter"/>
</dbReference>
<evidence type="ECO:0000313" key="1">
    <source>
        <dbReference type="EMBL" id="TXK81096.1"/>
    </source>
</evidence>
<dbReference type="EMBL" id="VRLR01000004">
    <property type="protein sequence ID" value="TXK81096.1"/>
    <property type="molecule type" value="Genomic_DNA"/>
</dbReference>
<name>A0A5C8LUZ5_9GAMM</name>
<dbReference type="RefSeq" id="WP_053424283.1">
    <property type="nucleotide sequence ID" value="NZ_BAAAGC010000007.1"/>
</dbReference>
<dbReference type="InterPro" id="IPR036390">
    <property type="entry name" value="WH_DNA-bd_sf"/>
</dbReference>
<proteinExistence type="predicted"/>
<dbReference type="Proteomes" id="UP000321814">
    <property type="component" value="Unassembled WGS sequence"/>
</dbReference>